<dbReference type="Proteomes" id="UP000749010">
    <property type="component" value="Unassembled WGS sequence"/>
</dbReference>
<evidence type="ECO:0000313" key="1">
    <source>
        <dbReference type="EMBL" id="NMQ29138.1"/>
    </source>
</evidence>
<protein>
    <submittedName>
        <fullName evidence="1">XRE family transcriptional regulator</fullName>
    </submittedName>
</protein>
<keyword evidence="2" id="KW-1185">Reference proteome</keyword>
<dbReference type="SUPFAM" id="SSF47413">
    <property type="entry name" value="lambda repressor-like DNA-binding domains"/>
    <property type="match status" value="1"/>
</dbReference>
<dbReference type="InterPro" id="IPR010982">
    <property type="entry name" value="Lambda_DNA-bd_dom_sf"/>
</dbReference>
<organism evidence="1 2">
    <name type="scientific">Candidatus Accumulibacter phosphatis</name>
    <dbReference type="NCBI Taxonomy" id="327160"/>
    <lineage>
        <taxon>Bacteria</taxon>
        <taxon>Pseudomonadati</taxon>
        <taxon>Pseudomonadota</taxon>
        <taxon>Betaproteobacteria</taxon>
        <taxon>Candidatus Accumulibacter</taxon>
    </lineage>
</organism>
<dbReference type="CDD" id="cd00093">
    <property type="entry name" value="HTH_XRE"/>
    <property type="match status" value="1"/>
</dbReference>
<comment type="caution">
    <text evidence="1">The sequence shown here is derived from an EMBL/GenBank/DDBJ whole genome shotgun (WGS) entry which is preliminary data.</text>
</comment>
<proteinExistence type="predicted"/>
<gene>
    <name evidence="1" type="ORF">E4Q23_16050</name>
</gene>
<dbReference type="RefSeq" id="WP_169067597.1">
    <property type="nucleotide sequence ID" value="NZ_SPMY01000046.1"/>
</dbReference>
<dbReference type="Gene3D" id="1.10.260.40">
    <property type="entry name" value="lambda repressor-like DNA-binding domains"/>
    <property type="match status" value="1"/>
</dbReference>
<name>A0ABX1U0Y7_9PROT</name>
<sequence length="222" mass="23513">MSSLEMHPTVNATSAAGAMLMRQARGPVLLGVMLAGIGTSTAYTLPADTVLHSRRVAVQTTAGTSVSAATPSGSAIGELRRVSGLTWDQLARLFNVSRRSLHFWASGKSMAPSNEEHLQRLLTVVRKVDRGSASANRAILLGVREDGNMPFDLLAEGGYERVLSLLGPGEGRRVSPLKLSEDARTARAPQSPEELVGALHDRIHRDGGTTRAAKSVRVRGGG</sequence>
<reference evidence="1 2" key="1">
    <citation type="submission" date="2019-03" db="EMBL/GenBank/DDBJ databases">
        <title>Metabolic reconstructions from genomes of highly enriched 'Candidatus Accumulibacter' and 'Candidatus Competibacter' bioreactor populations.</title>
        <authorList>
            <person name="Annavajhala M.K."/>
            <person name="Welles L."/>
            <person name="Abbas B."/>
            <person name="Sorokin D."/>
            <person name="Park H."/>
            <person name="Van Loosdrecht M."/>
            <person name="Chandran K."/>
        </authorList>
    </citation>
    <scope>NUCLEOTIDE SEQUENCE [LARGE SCALE GENOMIC DNA]</scope>
    <source>
        <strain evidence="1 2">SBR_S</strain>
    </source>
</reference>
<dbReference type="InterPro" id="IPR001387">
    <property type="entry name" value="Cro/C1-type_HTH"/>
</dbReference>
<accession>A0ABX1U0Y7</accession>
<dbReference type="EMBL" id="SPMY01000046">
    <property type="protein sequence ID" value="NMQ29138.1"/>
    <property type="molecule type" value="Genomic_DNA"/>
</dbReference>
<evidence type="ECO:0000313" key="2">
    <source>
        <dbReference type="Proteomes" id="UP000749010"/>
    </source>
</evidence>